<feature type="non-terminal residue" evidence="1">
    <location>
        <position position="1"/>
    </location>
</feature>
<reference evidence="1" key="1">
    <citation type="submission" date="2021-02" db="EMBL/GenBank/DDBJ databases">
        <authorList>
            <person name="Nowell W R."/>
        </authorList>
    </citation>
    <scope>NUCLEOTIDE SEQUENCE</scope>
</reference>
<proteinExistence type="predicted"/>
<organism evidence="1 2">
    <name type="scientific">Rotaria magnacalcarata</name>
    <dbReference type="NCBI Taxonomy" id="392030"/>
    <lineage>
        <taxon>Eukaryota</taxon>
        <taxon>Metazoa</taxon>
        <taxon>Spiralia</taxon>
        <taxon>Gnathifera</taxon>
        <taxon>Rotifera</taxon>
        <taxon>Eurotatoria</taxon>
        <taxon>Bdelloidea</taxon>
        <taxon>Philodinida</taxon>
        <taxon>Philodinidae</taxon>
        <taxon>Rotaria</taxon>
    </lineage>
</organism>
<evidence type="ECO:0000313" key="1">
    <source>
        <dbReference type="EMBL" id="CAF4154440.1"/>
    </source>
</evidence>
<evidence type="ECO:0000313" key="2">
    <source>
        <dbReference type="Proteomes" id="UP000663866"/>
    </source>
</evidence>
<accession>A0A819YVU7</accession>
<dbReference type="AlphaFoldDB" id="A0A819YVU7"/>
<comment type="caution">
    <text evidence="1">The sequence shown here is derived from an EMBL/GenBank/DDBJ whole genome shotgun (WGS) entry which is preliminary data.</text>
</comment>
<dbReference type="EMBL" id="CAJOBG010005477">
    <property type="protein sequence ID" value="CAF4154440.1"/>
    <property type="molecule type" value="Genomic_DNA"/>
</dbReference>
<name>A0A819YVU7_9BILA</name>
<gene>
    <name evidence="1" type="ORF">OVN521_LOCUS23779</name>
</gene>
<sequence>MNSIKRQSSTDEFYDRTSKKLSTHITIEELDLPFDVFEIFIKKMTSKLQVLSIGIISMNFTYLDVNQWEQLISQHIPYLSKFHFEHYEKMPSLSNDHHNLLKQFTTFFWIKQQWFFEIHIDTQLNGVLKKLSIPFIHIVLSSYTIFCTNDIELSSLMPFIFIEKNAYIKDLVSLCLWIWK</sequence>
<keyword evidence="2" id="KW-1185">Reference proteome</keyword>
<dbReference type="Proteomes" id="UP000663866">
    <property type="component" value="Unassembled WGS sequence"/>
</dbReference>
<protein>
    <submittedName>
        <fullName evidence="1">Uncharacterized protein</fullName>
    </submittedName>
</protein>